<accession>A0A939RWH0</accession>
<dbReference type="CDD" id="cd02440">
    <property type="entry name" value="AdoMet_MTases"/>
    <property type="match status" value="1"/>
</dbReference>
<protein>
    <submittedName>
        <fullName evidence="3">Methyltransferase domain-containing protein</fullName>
    </submittedName>
</protein>
<evidence type="ECO:0000313" key="3">
    <source>
        <dbReference type="EMBL" id="MBO1805012.1"/>
    </source>
</evidence>
<keyword evidence="1" id="KW-0808">Transferase</keyword>
<dbReference type="Proteomes" id="UP000664398">
    <property type="component" value="Unassembled WGS sequence"/>
</dbReference>
<dbReference type="PANTHER" id="PTHR43861:SF3">
    <property type="entry name" value="PUTATIVE (AFU_ORTHOLOGUE AFUA_2G14390)-RELATED"/>
    <property type="match status" value="1"/>
</dbReference>
<dbReference type="EMBL" id="JAGDYL010000008">
    <property type="protein sequence ID" value="MBO1805012.1"/>
    <property type="molecule type" value="Genomic_DNA"/>
</dbReference>
<evidence type="ECO:0000313" key="4">
    <source>
        <dbReference type="Proteomes" id="UP000664398"/>
    </source>
</evidence>
<comment type="caution">
    <text evidence="3">The sequence shown here is derived from an EMBL/GenBank/DDBJ whole genome shotgun (WGS) entry which is preliminary data.</text>
</comment>
<dbReference type="RefSeq" id="WP_208045491.1">
    <property type="nucleotide sequence ID" value="NZ_JAGDYL010000008.1"/>
</dbReference>
<dbReference type="GO" id="GO:0008168">
    <property type="term" value="F:methyltransferase activity"/>
    <property type="evidence" value="ECO:0007669"/>
    <property type="project" value="UniProtKB-KW"/>
</dbReference>
<dbReference type="Gene3D" id="3.40.50.150">
    <property type="entry name" value="Vaccinia Virus protein VP39"/>
    <property type="match status" value="1"/>
</dbReference>
<evidence type="ECO:0000256" key="1">
    <source>
        <dbReference type="ARBA" id="ARBA00022679"/>
    </source>
</evidence>
<dbReference type="SUPFAM" id="SSF53335">
    <property type="entry name" value="S-adenosyl-L-methionine-dependent methyltransferases"/>
    <property type="match status" value="1"/>
</dbReference>
<organism evidence="3 4">
    <name type="scientific">Leucobacter ruminantium</name>
    <dbReference type="NCBI Taxonomy" id="1289170"/>
    <lineage>
        <taxon>Bacteria</taxon>
        <taxon>Bacillati</taxon>
        <taxon>Actinomycetota</taxon>
        <taxon>Actinomycetes</taxon>
        <taxon>Micrococcales</taxon>
        <taxon>Microbacteriaceae</taxon>
        <taxon>Leucobacter</taxon>
    </lineage>
</organism>
<reference evidence="3" key="1">
    <citation type="submission" date="2021-03" db="EMBL/GenBank/DDBJ databases">
        <title>Leucobacter chromiisoli sp. nov., isolated from chromium-containing soil of chemical plant.</title>
        <authorList>
            <person name="Xu Z."/>
        </authorList>
    </citation>
    <scope>NUCLEOTIDE SEQUENCE</scope>
    <source>
        <strain evidence="3">A2</strain>
    </source>
</reference>
<sequence length="237" mass="25014">MHEHGDPRTAGHGDARVSQQAPAEFWEQRYAGAEAVWSGKVNRSLAEIVSDWTPGRSLDLGCGEGGDVLWLAERGWDATGIDLSPTATGRARAAADSRGIAARFIATDLGEWASAPETVDGSAGPYDLVTASFLQSPVELPRKRILRAAAERVALGGRLVVISHAAAPGWAPDHPGDFPSPESELAALDLAPELWAIELAEVRAREAVGPDGVPTVLKDTLVVVRRLRDPGGAAVPR</sequence>
<proteinExistence type="predicted"/>
<evidence type="ECO:0000256" key="2">
    <source>
        <dbReference type="SAM" id="MobiDB-lite"/>
    </source>
</evidence>
<name>A0A939RWH0_9MICO</name>
<dbReference type="InterPro" id="IPR029063">
    <property type="entry name" value="SAM-dependent_MTases_sf"/>
</dbReference>
<feature type="compositionally biased region" description="Basic and acidic residues" evidence="2">
    <location>
        <begin position="1"/>
        <end position="15"/>
    </location>
</feature>
<feature type="region of interest" description="Disordered" evidence="2">
    <location>
        <begin position="1"/>
        <end position="20"/>
    </location>
</feature>
<dbReference type="Pfam" id="PF13489">
    <property type="entry name" value="Methyltransf_23"/>
    <property type="match status" value="1"/>
</dbReference>
<dbReference type="GO" id="GO:0032259">
    <property type="term" value="P:methylation"/>
    <property type="evidence" value="ECO:0007669"/>
    <property type="project" value="UniProtKB-KW"/>
</dbReference>
<gene>
    <name evidence="3" type="ORF">J4H91_06730</name>
</gene>
<keyword evidence="3" id="KW-0489">Methyltransferase</keyword>
<dbReference type="PANTHER" id="PTHR43861">
    <property type="entry name" value="TRANS-ACONITATE 2-METHYLTRANSFERASE-RELATED"/>
    <property type="match status" value="1"/>
</dbReference>
<keyword evidence="4" id="KW-1185">Reference proteome</keyword>
<dbReference type="AlphaFoldDB" id="A0A939RWH0"/>